<evidence type="ECO:0000256" key="4">
    <source>
        <dbReference type="PROSITE-ProRule" id="PRU00175"/>
    </source>
</evidence>
<dbReference type="InterPro" id="IPR050143">
    <property type="entry name" value="TRIM/RBCC"/>
</dbReference>
<dbReference type="CDD" id="cd16551">
    <property type="entry name" value="RING-HC_RNF169"/>
    <property type="match status" value="1"/>
</dbReference>
<name>A0ABN9FP25_9NEOB</name>
<sequence length="217" mass="24427">MATSPTPLPLLPSLSCVMCHDVPREPVTMSCGHCLCRGCLERSWRGQEAYPSCPKCRPPPVQSPDGGQRNVCADHGEKVQFFSTQDSRLLCPRCRASAEPLPGHTLIPIQEAVGGYKEELMSAIAPLESRLKELQQMQCAQEQMIAQQHRGNLLSTKHHVSMEFEKLHQFLREREERLLRDLQQEGDLILAEMEESLSKIKQNCQGILQTISSTQPR</sequence>
<evidence type="ECO:0000256" key="1">
    <source>
        <dbReference type="ARBA" id="ARBA00022723"/>
    </source>
</evidence>
<feature type="non-terminal residue" evidence="6">
    <location>
        <position position="217"/>
    </location>
</feature>
<feature type="domain" description="RING-type" evidence="5">
    <location>
        <begin position="16"/>
        <end position="57"/>
    </location>
</feature>
<dbReference type="PROSITE" id="PS50089">
    <property type="entry name" value="ZF_RING_2"/>
    <property type="match status" value="1"/>
</dbReference>
<gene>
    <name evidence="6" type="ORF">SPARVUS_LOCUS12379913</name>
</gene>
<keyword evidence="2 4" id="KW-0863">Zinc-finger</keyword>
<dbReference type="EMBL" id="CATNWA010017137">
    <property type="protein sequence ID" value="CAI9598283.1"/>
    <property type="molecule type" value="Genomic_DNA"/>
</dbReference>
<evidence type="ECO:0000259" key="5">
    <source>
        <dbReference type="PROSITE" id="PS50089"/>
    </source>
</evidence>
<organism evidence="6 7">
    <name type="scientific">Staurois parvus</name>
    <dbReference type="NCBI Taxonomy" id="386267"/>
    <lineage>
        <taxon>Eukaryota</taxon>
        <taxon>Metazoa</taxon>
        <taxon>Chordata</taxon>
        <taxon>Craniata</taxon>
        <taxon>Vertebrata</taxon>
        <taxon>Euteleostomi</taxon>
        <taxon>Amphibia</taxon>
        <taxon>Batrachia</taxon>
        <taxon>Anura</taxon>
        <taxon>Neobatrachia</taxon>
        <taxon>Ranoidea</taxon>
        <taxon>Ranidae</taxon>
        <taxon>Staurois</taxon>
    </lineage>
</organism>
<dbReference type="Gene3D" id="3.30.160.60">
    <property type="entry name" value="Classic Zinc Finger"/>
    <property type="match status" value="1"/>
</dbReference>
<evidence type="ECO:0000313" key="6">
    <source>
        <dbReference type="EMBL" id="CAI9598283.1"/>
    </source>
</evidence>
<evidence type="ECO:0000313" key="7">
    <source>
        <dbReference type="Proteomes" id="UP001162483"/>
    </source>
</evidence>
<evidence type="ECO:0000256" key="3">
    <source>
        <dbReference type="ARBA" id="ARBA00022833"/>
    </source>
</evidence>
<accession>A0ABN9FP25</accession>
<dbReference type="InterPro" id="IPR013083">
    <property type="entry name" value="Znf_RING/FYVE/PHD"/>
</dbReference>
<dbReference type="Proteomes" id="UP001162483">
    <property type="component" value="Unassembled WGS sequence"/>
</dbReference>
<reference evidence="6" key="1">
    <citation type="submission" date="2023-05" db="EMBL/GenBank/DDBJ databases">
        <authorList>
            <person name="Stuckert A."/>
        </authorList>
    </citation>
    <scope>NUCLEOTIDE SEQUENCE</scope>
</reference>
<dbReference type="PROSITE" id="PS00518">
    <property type="entry name" value="ZF_RING_1"/>
    <property type="match status" value="1"/>
</dbReference>
<dbReference type="SUPFAM" id="SSF57845">
    <property type="entry name" value="B-box zinc-binding domain"/>
    <property type="match status" value="1"/>
</dbReference>
<proteinExistence type="predicted"/>
<dbReference type="Pfam" id="PF13920">
    <property type="entry name" value="zf-C3HC4_3"/>
    <property type="match status" value="1"/>
</dbReference>
<dbReference type="Gene3D" id="3.30.40.10">
    <property type="entry name" value="Zinc/RING finger domain, C3HC4 (zinc finger)"/>
    <property type="match status" value="1"/>
</dbReference>
<comment type="caution">
    <text evidence="6">The sequence shown here is derived from an EMBL/GenBank/DDBJ whole genome shotgun (WGS) entry which is preliminary data.</text>
</comment>
<dbReference type="InterPro" id="IPR017907">
    <property type="entry name" value="Znf_RING_CS"/>
</dbReference>
<evidence type="ECO:0000256" key="2">
    <source>
        <dbReference type="ARBA" id="ARBA00022771"/>
    </source>
</evidence>
<dbReference type="SMART" id="SM00184">
    <property type="entry name" value="RING"/>
    <property type="match status" value="1"/>
</dbReference>
<protein>
    <recommendedName>
        <fullName evidence="5">RING-type domain-containing protein</fullName>
    </recommendedName>
</protein>
<keyword evidence="3" id="KW-0862">Zinc</keyword>
<dbReference type="InterPro" id="IPR001841">
    <property type="entry name" value="Znf_RING"/>
</dbReference>
<keyword evidence="1" id="KW-0479">Metal-binding</keyword>
<keyword evidence="7" id="KW-1185">Reference proteome</keyword>
<dbReference type="SUPFAM" id="SSF57850">
    <property type="entry name" value="RING/U-box"/>
    <property type="match status" value="1"/>
</dbReference>
<dbReference type="PANTHER" id="PTHR24103">
    <property type="entry name" value="E3 UBIQUITIN-PROTEIN LIGASE TRIM"/>
    <property type="match status" value="1"/>
</dbReference>